<accession>A0A8J2YGU2</accession>
<protein>
    <recommendedName>
        <fullName evidence="9">TRAP transporter small permease protein</fullName>
    </recommendedName>
</protein>
<feature type="domain" description="Tripartite ATP-independent periplasmic transporters DctQ component" evidence="10">
    <location>
        <begin position="30"/>
        <end position="159"/>
    </location>
</feature>
<keyword evidence="12" id="KW-1185">Reference proteome</keyword>
<comment type="caution">
    <text evidence="11">The sequence shown here is derived from an EMBL/GenBank/DDBJ whole genome shotgun (WGS) entry which is preliminary data.</text>
</comment>
<evidence type="ECO:0000256" key="3">
    <source>
        <dbReference type="ARBA" id="ARBA00022475"/>
    </source>
</evidence>
<evidence type="ECO:0000256" key="7">
    <source>
        <dbReference type="ARBA" id="ARBA00023136"/>
    </source>
</evidence>
<evidence type="ECO:0000259" key="10">
    <source>
        <dbReference type="Pfam" id="PF04290"/>
    </source>
</evidence>
<keyword evidence="4 9" id="KW-0997">Cell inner membrane</keyword>
<dbReference type="PANTHER" id="PTHR35011:SF2">
    <property type="entry name" value="2,3-DIKETO-L-GULONATE TRAP TRANSPORTER SMALL PERMEASE PROTEIN YIAM"/>
    <property type="match status" value="1"/>
</dbReference>
<dbReference type="EMBL" id="BMCP01000002">
    <property type="protein sequence ID" value="GGE41344.1"/>
    <property type="molecule type" value="Genomic_DNA"/>
</dbReference>
<dbReference type="Pfam" id="PF04290">
    <property type="entry name" value="DctQ"/>
    <property type="match status" value="1"/>
</dbReference>
<evidence type="ECO:0000256" key="1">
    <source>
        <dbReference type="ARBA" id="ARBA00004429"/>
    </source>
</evidence>
<evidence type="ECO:0000313" key="11">
    <source>
        <dbReference type="EMBL" id="GGE41344.1"/>
    </source>
</evidence>
<dbReference type="RefSeq" id="WP_188409447.1">
    <property type="nucleotide sequence ID" value="NZ_BMCP01000002.1"/>
</dbReference>
<evidence type="ECO:0000256" key="2">
    <source>
        <dbReference type="ARBA" id="ARBA00022448"/>
    </source>
</evidence>
<evidence type="ECO:0000256" key="4">
    <source>
        <dbReference type="ARBA" id="ARBA00022519"/>
    </source>
</evidence>
<evidence type="ECO:0000313" key="12">
    <source>
        <dbReference type="Proteomes" id="UP000602745"/>
    </source>
</evidence>
<evidence type="ECO:0000256" key="9">
    <source>
        <dbReference type="RuleBase" id="RU369079"/>
    </source>
</evidence>
<gene>
    <name evidence="11" type="ORF">GCM10007276_18430</name>
</gene>
<organism evidence="11 12">
    <name type="scientific">Agaricicola taiwanensis</name>
    <dbReference type="NCBI Taxonomy" id="591372"/>
    <lineage>
        <taxon>Bacteria</taxon>
        <taxon>Pseudomonadati</taxon>
        <taxon>Pseudomonadota</taxon>
        <taxon>Alphaproteobacteria</taxon>
        <taxon>Rhodobacterales</taxon>
        <taxon>Paracoccaceae</taxon>
        <taxon>Agaricicola</taxon>
    </lineage>
</organism>
<keyword evidence="3" id="KW-1003">Cell membrane</keyword>
<dbReference type="GO" id="GO:0005886">
    <property type="term" value="C:plasma membrane"/>
    <property type="evidence" value="ECO:0007669"/>
    <property type="project" value="UniProtKB-SubCell"/>
</dbReference>
<dbReference type="InterPro" id="IPR007387">
    <property type="entry name" value="TRAP_DctQ"/>
</dbReference>
<dbReference type="GO" id="GO:0015740">
    <property type="term" value="P:C4-dicarboxylate transport"/>
    <property type="evidence" value="ECO:0007669"/>
    <property type="project" value="TreeGrafter"/>
</dbReference>
<reference evidence="11" key="2">
    <citation type="submission" date="2020-09" db="EMBL/GenBank/DDBJ databases">
        <authorList>
            <person name="Sun Q."/>
            <person name="Sedlacek I."/>
        </authorList>
    </citation>
    <scope>NUCLEOTIDE SEQUENCE</scope>
    <source>
        <strain evidence="11">CCM 7684</strain>
    </source>
</reference>
<feature type="transmembrane region" description="Helical" evidence="9">
    <location>
        <begin position="48"/>
        <end position="70"/>
    </location>
</feature>
<feature type="transmembrane region" description="Helical" evidence="9">
    <location>
        <begin position="90"/>
        <end position="112"/>
    </location>
</feature>
<comment type="subcellular location">
    <subcellularLocation>
        <location evidence="1 9">Cell inner membrane</location>
        <topology evidence="1 9">Multi-pass membrane protein</topology>
    </subcellularLocation>
</comment>
<dbReference type="Proteomes" id="UP000602745">
    <property type="component" value="Unassembled WGS sequence"/>
</dbReference>
<dbReference type="PANTHER" id="PTHR35011">
    <property type="entry name" value="2,3-DIKETO-L-GULONATE TRAP TRANSPORTER SMALL PERMEASE PROTEIN YIAM"/>
    <property type="match status" value="1"/>
</dbReference>
<keyword evidence="7 9" id="KW-0472">Membrane</keyword>
<comment type="function">
    <text evidence="9">Part of the tripartite ATP-independent periplasmic (TRAP) transport system.</text>
</comment>
<name>A0A8J2YGU2_9RHOB</name>
<keyword evidence="6 9" id="KW-1133">Transmembrane helix</keyword>
<dbReference type="AlphaFoldDB" id="A0A8J2YGU2"/>
<evidence type="ECO:0000256" key="6">
    <source>
        <dbReference type="ARBA" id="ARBA00022989"/>
    </source>
</evidence>
<feature type="transmembrane region" description="Helical" evidence="9">
    <location>
        <begin position="15"/>
        <end position="36"/>
    </location>
</feature>
<keyword evidence="5 9" id="KW-0812">Transmembrane</keyword>
<evidence type="ECO:0000256" key="8">
    <source>
        <dbReference type="ARBA" id="ARBA00038436"/>
    </source>
</evidence>
<dbReference type="InterPro" id="IPR055348">
    <property type="entry name" value="DctQ"/>
</dbReference>
<sequence>MSSAFSAAAAVVHGLRSVISAIVVLLFCVMMGAVLVQVGGRYIFNYSIAMATELATFSQIWLVLLGSGVAMARNQHVAIDFLPAMLPLPLARVAMVLIAAVTIAFLAVLAWGSLPLLRLGTMQTSSAMHLPMWVMYSCLPAGAFYIALELMVSVCNRWEDPFPNAEDTEAEVA</sequence>
<comment type="similarity">
    <text evidence="8 9">Belongs to the TRAP transporter small permease family.</text>
</comment>
<feature type="transmembrane region" description="Helical" evidence="9">
    <location>
        <begin position="133"/>
        <end position="154"/>
    </location>
</feature>
<evidence type="ECO:0000256" key="5">
    <source>
        <dbReference type="ARBA" id="ARBA00022692"/>
    </source>
</evidence>
<dbReference type="GO" id="GO:0022857">
    <property type="term" value="F:transmembrane transporter activity"/>
    <property type="evidence" value="ECO:0007669"/>
    <property type="project" value="UniProtKB-UniRule"/>
</dbReference>
<keyword evidence="2 9" id="KW-0813">Transport</keyword>
<comment type="subunit">
    <text evidence="9">The complex comprises the extracytoplasmic solute receptor protein and the two transmembrane proteins.</text>
</comment>
<proteinExistence type="inferred from homology"/>
<reference evidence="11" key="1">
    <citation type="journal article" date="2014" name="Int. J. Syst. Evol. Microbiol.">
        <title>Complete genome sequence of Corynebacterium casei LMG S-19264T (=DSM 44701T), isolated from a smear-ripened cheese.</title>
        <authorList>
            <consortium name="US DOE Joint Genome Institute (JGI-PGF)"/>
            <person name="Walter F."/>
            <person name="Albersmeier A."/>
            <person name="Kalinowski J."/>
            <person name="Ruckert C."/>
        </authorList>
    </citation>
    <scope>NUCLEOTIDE SEQUENCE</scope>
    <source>
        <strain evidence="11">CCM 7684</strain>
    </source>
</reference>